<reference evidence="2 3" key="1">
    <citation type="submission" date="2015-01" db="EMBL/GenBank/DDBJ databases">
        <title>Evolution of Trichinella species and genotypes.</title>
        <authorList>
            <person name="Korhonen P.K."/>
            <person name="Edoardo P."/>
            <person name="Giuseppe L.R."/>
            <person name="Gasser R.B."/>
        </authorList>
    </citation>
    <scope>NUCLEOTIDE SEQUENCE [LARGE SCALE GENOMIC DNA]</scope>
    <source>
        <strain evidence="2">ISS1029</strain>
    </source>
</reference>
<dbReference type="Proteomes" id="UP000055024">
    <property type="component" value="Unassembled WGS sequence"/>
</dbReference>
<proteinExistence type="predicted"/>
<dbReference type="OrthoDB" id="10482141at2759"/>
<evidence type="ECO:0000256" key="1">
    <source>
        <dbReference type="SAM" id="Phobius"/>
    </source>
</evidence>
<keyword evidence="1" id="KW-1133">Transmembrane helix</keyword>
<gene>
    <name evidence="2" type="ORF">T11_7194</name>
</gene>
<name>A0A0V1HR13_9BILA</name>
<organism evidence="2 3">
    <name type="scientific">Trichinella zimbabwensis</name>
    <dbReference type="NCBI Taxonomy" id="268475"/>
    <lineage>
        <taxon>Eukaryota</taxon>
        <taxon>Metazoa</taxon>
        <taxon>Ecdysozoa</taxon>
        <taxon>Nematoda</taxon>
        <taxon>Enoplea</taxon>
        <taxon>Dorylaimia</taxon>
        <taxon>Trichinellida</taxon>
        <taxon>Trichinellidae</taxon>
        <taxon>Trichinella</taxon>
    </lineage>
</organism>
<feature type="transmembrane region" description="Helical" evidence="1">
    <location>
        <begin position="14"/>
        <end position="34"/>
    </location>
</feature>
<accession>A0A0V1HR13</accession>
<comment type="caution">
    <text evidence="2">The sequence shown here is derived from an EMBL/GenBank/DDBJ whole genome shotgun (WGS) entry which is preliminary data.</text>
</comment>
<keyword evidence="1" id="KW-0472">Membrane</keyword>
<dbReference type="AlphaFoldDB" id="A0A0V1HR13"/>
<evidence type="ECO:0000313" key="2">
    <source>
        <dbReference type="EMBL" id="KRZ12953.1"/>
    </source>
</evidence>
<evidence type="ECO:0000313" key="3">
    <source>
        <dbReference type="Proteomes" id="UP000055024"/>
    </source>
</evidence>
<sequence length="96" mass="11428">MQYACMRNPVGKRILVFLYLLACLLAFIQSWLIYKEHVQIVIVEQNQCFVVIKSPRQWSYFGFSFANIYLPLMLAGNNLSKKKYLSETENLYWKHN</sequence>
<feature type="transmembrane region" description="Helical" evidence="1">
    <location>
        <begin position="58"/>
        <end position="76"/>
    </location>
</feature>
<dbReference type="EMBL" id="JYDP01000036">
    <property type="protein sequence ID" value="KRZ12953.1"/>
    <property type="molecule type" value="Genomic_DNA"/>
</dbReference>
<protein>
    <submittedName>
        <fullName evidence="2">Uncharacterized protein</fullName>
    </submittedName>
</protein>
<keyword evidence="1" id="KW-0812">Transmembrane</keyword>
<keyword evidence="3" id="KW-1185">Reference proteome</keyword>